<name>A0ABU9BHH8_9BURK</name>
<accession>A0ABU9BHH8</accession>
<comment type="caution">
    <text evidence="1">The sequence shown here is derived from an EMBL/GenBank/DDBJ whole genome shotgun (WGS) entry which is preliminary data.</text>
</comment>
<evidence type="ECO:0000313" key="2">
    <source>
        <dbReference type="Proteomes" id="UP001371218"/>
    </source>
</evidence>
<evidence type="ECO:0000313" key="1">
    <source>
        <dbReference type="EMBL" id="MEK8029271.1"/>
    </source>
</evidence>
<dbReference type="EMBL" id="JBBUTG010000001">
    <property type="protein sequence ID" value="MEK8029271.1"/>
    <property type="molecule type" value="Genomic_DNA"/>
</dbReference>
<dbReference type="RefSeq" id="WP_341423614.1">
    <property type="nucleotide sequence ID" value="NZ_JBBUTG010000001.1"/>
</dbReference>
<sequence length="367" mass="39034">MATPNPASAAIVMDGKDTGTGGTLFLASTPLHTFLALGLMAGPLSDRPRRLWLIDQPAGARDCLGDAVEASPSLAVQVQRFAALRGTGPARAELRRISALVAKASPETLAVGMDHRLEFHAAVRGCPQAKRVYIDDGLYSYLPHQHAVPAWQERLSNWRRGWKYGLPVERPSLVGGSRAVQSAYVLLPDRVHAGLAGKPVQAYRPEWFAGDEVRRVCVAAAGLAGLDAAHCADWRLLLLLPHPRFLAADRALRQQLAALVRRAGADGPVALKSHPNATASAHDQLGLPAHAAAEVPPRLPAEVLVPLLRQTRVVGSLTTALLSLSLLGRGLQVYRLPSPASTSGFEAGAQRVYDAAGVRVFDPAQDG</sequence>
<reference evidence="1 2" key="1">
    <citation type="submission" date="2024-04" db="EMBL/GenBank/DDBJ databases">
        <title>Novel species of the genus Ideonella isolated from streams.</title>
        <authorList>
            <person name="Lu H."/>
        </authorList>
    </citation>
    <scope>NUCLEOTIDE SEQUENCE [LARGE SCALE GENOMIC DNA]</scope>
    <source>
        <strain evidence="1 2">DXS29W</strain>
    </source>
</reference>
<organism evidence="1 2">
    <name type="scientific">Ideonella lacteola</name>
    <dbReference type="NCBI Taxonomy" id="2984193"/>
    <lineage>
        <taxon>Bacteria</taxon>
        <taxon>Pseudomonadati</taxon>
        <taxon>Pseudomonadota</taxon>
        <taxon>Betaproteobacteria</taxon>
        <taxon>Burkholderiales</taxon>
        <taxon>Sphaerotilaceae</taxon>
        <taxon>Ideonella</taxon>
    </lineage>
</organism>
<dbReference type="Proteomes" id="UP001371218">
    <property type="component" value="Unassembled WGS sequence"/>
</dbReference>
<protein>
    <submittedName>
        <fullName evidence="1">Uncharacterized protein</fullName>
    </submittedName>
</protein>
<gene>
    <name evidence="1" type="ORF">AACH06_00440</name>
</gene>
<proteinExistence type="predicted"/>
<keyword evidence="2" id="KW-1185">Reference proteome</keyword>